<name>A0A4R7I2Y0_9ACTN</name>
<reference evidence="3 4" key="1">
    <citation type="submission" date="2019-03" db="EMBL/GenBank/DDBJ databases">
        <title>Sequencing the genomes of 1000 actinobacteria strains.</title>
        <authorList>
            <person name="Klenk H.-P."/>
        </authorList>
    </citation>
    <scope>NUCLEOTIDE SEQUENCE [LARGE SCALE GENOMIC DNA]</scope>
    <source>
        <strain evidence="3 4">DSM 18936</strain>
    </source>
</reference>
<evidence type="ECO:0000256" key="1">
    <source>
        <dbReference type="ARBA" id="ARBA00022801"/>
    </source>
</evidence>
<protein>
    <submittedName>
        <fullName evidence="3">Dual specificity protein phosphatase-like protein</fullName>
    </submittedName>
</protein>
<dbReference type="Proteomes" id="UP000294558">
    <property type="component" value="Unassembled WGS sequence"/>
</dbReference>
<feature type="domain" description="Tyrosine specific protein phosphatases" evidence="2">
    <location>
        <begin position="81"/>
        <end position="137"/>
    </location>
</feature>
<dbReference type="InterPro" id="IPR000387">
    <property type="entry name" value="Tyr_Pase_dom"/>
</dbReference>
<dbReference type="SUPFAM" id="SSF52799">
    <property type="entry name" value="(Phosphotyrosine protein) phosphatases II"/>
    <property type="match status" value="1"/>
</dbReference>
<sequence>MSIDRVPLPSTDGSLWLCGLRDVADDPDAVLTSTGASTVICLNERHELERRAPYYADWLRSNQPGRALWFPIRNFHAESADATMPLLDLVVERLERGEGVVMHCAMGQGRAGTMGVCLLMRLGATSEQALATVAAHRMFAGPGDGAQWALVDDIARELGR</sequence>
<dbReference type="RefSeq" id="WP_133870235.1">
    <property type="nucleotide sequence ID" value="NZ_SOAU01000001.1"/>
</dbReference>
<evidence type="ECO:0000313" key="3">
    <source>
        <dbReference type="EMBL" id="TDT17987.1"/>
    </source>
</evidence>
<gene>
    <name evidence="3" type="ORF">BDK89_3601</name>
</gene>
<proteinExistence type="predicted"/>
<dbReference type="GO" id="GO:0016791">
    <property type="term" value="F:phosphatase activity"/>
    <property type="evidence" value="ECO:0007669"/>
    <property type="project" value="UniProtKB-ARBA"/>
</dbReference>
<dbReference type="Gene3D" id="3.90.190.10">
    <property type="entry name" value="Protein tyrosine phosphatase superfamily"/>
    <property type="match status" value="1"/>
</dbReference>
<dbReference type="Pfam" id="PF22784">
    <property type="entry name" value="PTP-SAK"/>
    <property type="match status" value="1"/>
</dbReference>
<dbReference type="AlphaFoldDB" id="A0A4R7I2Y0"/>
<evidence type="ECO:0000313" key="4">
    <source>
        <dbReference type="Proteomes" id="UP000294558"/>
    </source>
</evidence>
<dbReference type="InterPro" id="IPR057023">
    <property type="entry name" value="PTP-SAK"/>
</dbReference>
<dbReference type="EMBL" id="SOAU01000001">
    <property type="protein sequence ID" value="TDT17987.1"/>
    <property type="molecule type" value="Genomic_DNA"/>
</dbReference>
<comment type="caution">
    <text evidence="3">The sequence shown here is derived from an EMBL/GenBank/DDBJ whole genome shotgun (WGS) entry which is preliminary data.</text>
</comment>
<dbReference type="OrthoDB" id="9806482at2"/>
<evidence type="ECO:0000259" key="2">
    <source>
        <dbReference type="PROSITE" id="PS50056"/>
    </source>
</evidence>
<organism evidence="3 4">
    <name type="scientific">Ilumatobacter fluminis</name>
    <dbReference type="NCBI Taxonomy" id="467091"/>
    <lineage>
        <taxon>Bacteria</taxon>
        <taxon>Bacillati</taxon>
        <taxon>Actinomycetota</taxon>
        <taxon>Acidimicrobiia</taxon>
        <taxon>Acidimicrobiales</taxon>
        <taxon>Ilumatobacteraceae</taxon>
        <taxon>Ilumatobacter</taxon>
    </lineage>
</organism>
<keyword evidence="4" id="KW-1185">Reference proteome</keyword>
<keyword evidence="1" id="KW-0378">Hydrolase</keyword>
<dbReference type="InterPro" id="IPR029021">
    <property type="entry name" value="Prot-tyrosine_phosphatase-like"/>
</dbReference>
<dbReference type="PROSITE" id="PS50056">
    <property type="entry name" value="TYR_PHOSPHATASE_2"/>
    <property type="match status" value="1"/>
</dbReference>
<accession>A0A4R7I2Y0</accession>